<dbReference type="Proteomes" id="UP000221024">
    <property type="component" value="Unassembled WGS sequence"/>
</dbReference>
<dbReference type="Gene3D" id="2.40.160.20">
    <property type="match status" value="1"/>
</dbReference>
<feature type="domain" description="Outer membrane protein beta-barrel" evidence="3">
    <location>
        <begin position="14"/>
        <end position="154"/>
    </location>
</feature>
<proteinExistence type="predicted"/>
<dbReference type="EMBL" id="PDEP01000003">
    <property type="protein sequence ID" value="PEN08280.1"/>
    <property type="molecule type" value="Genomic_DNA"/>
</dbReference>
<dbReference type="Pfam" id="PF13505">
    <property type="entry name" value="OMP_b-brl"/>
    <property type="match status" value="1"/>
</dbReference>
<gene>
    <name evidence="4" type="ORF">CRI93_03930</name>
</gene>
<feature type="signal peptide" evidence="2">
    <location>
        <begin position="1"/>
        <end position="27"/>
    </location>
</feature>
<protein>
    <recommendedName>
        <fullName evidence="3">Outer membrane protein beta-barrel domain-containing protein</fullName>
    </recommendedName>
</protein>
<organism evidence="4 5">
    <name type="scientific">Longimonas halophila</name>
    <dbReference type="NCBI Taxonomy" id="1469170"/>
    <lineage>
        <taxon>Bacteria</taxon>
        <taxon>Pseudomonadati</taxon>
        <taxon>Rhodothermota</taxon>
        <taxon>Rhodothermia</taxon>
        <taxon>Rhodothermales</taxon>
        <taxon>Salisaetaceae</taxon>
        <taxon>Longimonas</taxon>
    </lineage>
</organism>
<keyword evidence="5" id="KW-1185">Reference proteome</keyword>
<dbReference type="InterPro" id="IPR027385">
    <property type="entry name" value="Beta-barrel_OMP"/>
</dbReference>
<evidence type="ECO:0000313" key="4">
    <source>
        <dbReference type="EMBL" id="PEN08280.1"/>
    </source>
</evidence>
<sequence>MVPNDMKRYTWTLILLALLLLPVAAQAQTSVAVGPKAGIGLGDVEDPFIGADVRIGLGDAPVRINPFFNFYFAPENTTFWEAGAHALVDFEIENSVIMPYAGAGAQIFSSSYENNNIGNTGGTGFGFDIETESSSTDIGLSGVGGVEFNLNSGLRPFVQGELGIIFSEGDSGTLFGLSGGVLFDL</sequence>
<dbReference type="AlphaFoldDB" id="A0A2H3NN73"/>
<dbReference type="InterPro" id="IPR011250">
    <property type="entry name" value="OMP/PagP_B-barrel"/>
</dbReference>
<dbReference type="SUPFAM" id="SSF56925">
    <property type="entry name" value="OMPA-like"/>
    <property type="match status" value="1"/>
</dbReference>
<evidence type="ECO:0000259" key="3">
    <source>
        <dbReference type="Pfam" id="PF13505"/>
    </source>
</evidence>
<dbReference type="RefSeq" id="WP_098061318.1">
    <property type="nucleotide sequence ID" value="NZ_PDEP01000003.1"/>
</dbReference>
<evidence type="ECO:0000313" key="5">
    <source>
        <dbReference type="Proteomes" id="UP000221024"/>
    </source>
</evidence>
<evidence type="ECO:0000256" key="2">
    <source>
        <dbReference type="SAM" id="SignalP"/>
    </source>
</evidence>
<feature type="chain" id="PRO_5013594856" description="Outer membrane protein beta-barrel domain-containing protein" evidence="2">
    <location>
        <begin position="28"/>
        <end position="185"/>
    </location>
</feature>
<evidence type="ECO:0000256" key="1">
    <source>
        <dbReference type="ARBA" id="ARBA00022729"/>
    </source>
</evidence>
<comment type="caution">
    <text evidence="4">The sequence shown here is derived from an EMBL/GenBank/DDBJ whole genome shotgun (WGS) entry which is preliminary data.</text>
</comment>
<accession>A0A2H3NN73</accession>
<name>A0A2H3NN73_9BACT</name>
<keyword evidence="1 2" id="KW-0732">Signal</keyword>
<reference evidence="4 5" key="1">
    <citation type="submission" date="2017-10" db="EMBL/GenBank/DDBJ databases">
        <title>Draft genome of Longimonas halophila.</title>
        <authorList>
            <person name="Goh K.M."/>
            <person name="Shamsir M.S."/>
            <person name="Lim S.W."/>
        </authorList>
    </citation>
    <scope>NUCLEOTIDE SEQUENCE [LARGE SCALE GENOMIC DNA]</scope>
    <source>
        <strain evidence="4 5">KCTC 42399</strain>
    </source>
</reference>